<protein>
    <submittedName>
        <fullName evidence="1">Uncharacterized protein</fullName>
    </submittedName>
</protein>
<dbReference type="EMBL" id="CP102453">
    <property type="protein sequence ID" value="UUX33105.1"/>
    <property type="molecule type" value="Genomic_DNA"/>
</dbReference>
<dbReference type="RefSeq" id="WP_313792607.1">
    <property type="nucleotide sequence ID" value="NZ_CP102453.1"/>
</dbReference>
<name>A0ABY5P3X0_9LACT</name>
<accession>A0ABY5P3X0</accession>
<evidence type="ECO:0000313" key="2">
    <source>
        <dbReference type="Proteomes" id="UP001315967"/>
    </source>
</evidence>
<organism evidence="1 2">
    <name type="scientific">Fundicoccus culcitae</name>
    <dbReference type="NCBI Taxonomy" id="2969821"/>
    <lineage>
        <taxon>Bacteria</taxon>
        <taxon>Bacillati</taxon>
        <taxon>Bacillota</taxon>
        <taxon>Bacilli</taxon>
        <taxon>Lactobacillales</taxon>
        <taxon>Aerococcaceae</taxon>
        <taxon>Fundicoccus</taxon>
    </lineage>
</organism>
<reference evidence="1 2" key="1">
    <citation type="submission" date="2022-08" db="EMBL/GenBank/DDBJ databases">
        <title>Aerococcaceae sp. nov isolated from spoiled eye mask.</title>
        <authorList>
            <person name="Zhou G."/>
            <person name="Xie X.-B."/>
            <person name="Shi Q.-S."/>
            <person name="Wang Y.-S."/>
            <person name="Wen X."/>
            <person name="Peng H."/>
            <person name="Yang X.-J."/>
            <person name="Tao H.-B."/>
            <person name="Huang X.-M."/>
        </authorList>
    </citation>
    <scope>NUCLEOTIDE SEQUENCE [LARGE SCALE GENOMIC DNA]</scope>
    <source>
        <strain evidence="2">DM20194951</strain>
    </source>
</reference>
<dbReference type="Proteomes" id="UP001315967">
    <property type="component" value="Chromosome"/>
</dbReference>
<proteinExistence type="predicted"/>
<gene>
    <name evidence="1" type="ORF">NRE15_09310</name>
</gene>
<evidence type="ECO:0000313" key="1">
    <source>
        <dbReference type="EMBL" id="UUX33105.1"/>
    </source>
</evidence>
<keyword evidence="2" id="KW-1185">Reference proteome</keyword>
<sequence length="426" mass="47852">MAAQEQIKQPDISQALTPLTTLDAAVETAWADYQSILNTFPFWDQARSADDVMGIDMESILAEFTPEATLRREENQLIYSYATEAFQSLDLRLIFFNDELYNIELVGIPETFTEDMLASLDDLEPIIAKDFPSISTILDRHAFIFGVSNMVKDGQLGTGLLFLAGDSLETANIELMLYLDDTAVNSIYFPAEILTNMLVNGFDRLPNDLNFYMLREFTISPILNELINRNTTSNQGFRQAQNAAEYIFDTFTVRNLQDQIEGDTLETVLETFVTPVAPTREVVHTNMERLTYNYAGDDGMNGQLNLMFFDNQLAFVSTMDSSLDPFAATVLGASRPIYFNDLSMNESLTPLITKPFDAYAMATMNIAGGNHQVLVAPVAMVDVGIRVALIDIEHYRITAITFVDVLPEGYSLDMLLFEHIFSQYTQ</sequence>